<dbReference type="Gene3D" id="3.40.50.300">
    <property type="entry name" value="P-loop containing nucleotide triphosphate hydrolases"/>
    <property type="match status" value="1"/>
</dbReference>
<dbReference type="InterPro" id="IPR004130">
    <property type="entry name" value="Gpn"/>
</dbReference>
<dbReference type="SUPFAM" id="SSF52540">
    <property type="entry name" value="P-loop containing nucleoside triphosphate hydrolases"/>
    <property type="match status" value="1"/>
</dbReference>
<organism evidence="6 7">
    <name type="scientific">Strongylus vulgaris</name>
    <name type="common">Blood worm</name>
    <dbReference type="NCBI Taxonomy" id="40348"/>
    <lineage>
        <taxon>Eukaryota</taxon>
        <taxon>Metazoa</taxon>
        <taxon>Ecdysozoa</taxon>
        <taxon>Nematoda</taxon>
        <taxon>Chromadorea</taxon>
        <taxon>Rhabditida</taxon>
        <taxon>Rhabditina</taxon>
        <taxon>Rhabditomorpha</taxon>
        <taxon>Strongyloidea</taxon>
        <taxon>Strongylidae</taxon>
        <taxon>Strongylus</taxon>
    </lineage>
</organism>
<dbReference type="GO" id="GO:0003924">
    <property type="term" value="F:GTPase activity"/>
    <property type="evidence" value="ECO:0007669"/>
    <property type="project" value="TreeGrafter"/>
</dbReference>
<dbReference type="OrthoDB" id="5839at2759"/>
<reference evidence="6 7" key="1">
    <citation type="submission" date="2018-11" db="EMBL/GenBank/DDBJ databases">
        <authorList>
            <consortium name="Pathogen Informatics"/>
        </authorList>
    </citation>
    <scope>NUCLEOTIDE SEQUENCE [LARGE SCALE GENOMIC DNA]</scope>
</reference>
<dbReference type="Pfam" id="PF03029">
    <property type="entry name" value="ATP_bind_1"/>
    <property type="match status" value="1"/>
</dbReference>
<evidence type="ECO:0000313" key="6">
    <source>
        <dbReference type="EMBL" id="VDM81487.1"/>
    </source>
</evidence>
<dbReference type="Proteomes" id="UP000270094">
    <property type="component" value="Unassembled WGS sequence"/>
</dbReference>
<dbReference type="GO" id="GO:0005525">
    <property type="term" value="F:GTP binding"/>
    <property type="evidence" value="ECO:0007669"/>
    <property type="project" value="UniProtKB-KW"/>
</dbReference>
<evidence type="ECO:0000256" key="1">
    <source>
        <dbReference type="ARBA" id="ARBA00005290"/>
    </source>
</evidence>
<evidence type="ECO:0000256" key="4">
    <source>
        <dbReference type="ARBA" id="ARBA00023134"/>
    </source>
</evidence>
<dbReference type="AlphaFoldDB" id="A0A3P7JYT8"/>
<comment type="function">
    <text evidence="5">Small GTPase required for proper localization of RNA polymerase II and III (RNAPII and RNAPIII). May act at an RNAP assembly step prior to nuclear import.</text>
</comment>
<dbReference type="PANTHER" id="PTHR21231:SF3">
    <property type="entry name" value="GPN-LOOP GTPASE 2"/>
    <property type="match status" value="1"/>
</dbReference>
<protein>
    <recommendedName>
        <fullName evidence="5">GPN-loop GTPase 2</fullName>
    </recommendedName>
</protein>
<sequence>MFGVLVIGAPGAGKSTFCAGLADIFDQIHRPYITINLDPANDFVLYKTDYSIKEMITVEDVMDRLGLGPNGALKYCIDTLCRNRTWLLQKILDNKDKYLIIDCPGQLELYKSEGDLCKVFTSLLLIF</sequence>
<proteinExistence type="inferred from homology"/>
<dbReference type="EMBL" id="UYYB01113192">
    <property type="protein sequence ID" value="VDM81487.1"/>
    <property type="molecule type" value="Genomic_DNA"/>
</dbReference>
<evidence type="ECO:0000256" key="2">
    <source>
        <dbReference type="ARBA" id="ARBA00022741"/>
    </source>
</evidence>
<name>A0A3P7JYT8_STRVU</name>
<comment type="subunit">
    <text evidence="5">Binds to RNA polymerase II (RNAPII).</text>
</comment>
<keyword evidence="3 5" id="KW-0378">Hydrolase</keyword>
<gene>
    <name evidence="6" type="ORF">SVUK_LOCUS16485</name>
</gene>
<evidence type="ECO:0000256" key="5">
    <source>
        <dbReference type="RuleBase" id="RU365059"/>
    </source>
</evidence>
<comment type="similarity">
    <text evidence="1 5">Belongs to the GPN-loop GTPase family.</text>
</comment>
<keyword evidence="2 5" id="KW-0547">Nucleotide-binding</keyword>
<keyword evidence="4 5" id="KW-0342">GTP-binding</keyword>
<feature type="non-terminal residue" evidence="6">
    <location>
        <position position="127"/>
    </location>
</feature>
<dbReference type="InterPro" id="IPR027417">
    <property type="entry name" value="P-loop_NTPase"/>
</dbReference>
<dbReference type="GO" id="GO:0005737">
    <property type="term" value="C:cytoplasm"/>
    <property type="evidence" value="ECO:0007669"/>
    <property type="project" value="TreeGrafter"/>
</dbReference>
<accession>A0A3P7JYT8</accession>
<dbReference type="PANTHER" id="PTHR21231">
    <property type="entry name" value="XPA-BINDING PROTEIN 1-RELATED"/>
    <property type="match status" value="1"/>
</dbReference>
<keyword evidence="7" id="KW-1185">Reference proteome</keyword>
<evidence type="ECO:0000256" key="3">
    <source>
        <dbReference type="ARBA" id="ARBA00022801"/>
    </source>
</evidence>
<evidence type="ECO:0000313" key="7">
    <source>
        <dbReference type="Proteomes" id="UP000270094"/>
    </source>
</evidence>